<dbReference type="PANTHER" id="PTHR47245">
    <property type="entry name" value="PEPTIDYLPROLYL ISOMERASE"/>
    <property type="match status" value="1"/>
</dbReference>
<dbReference type="SUPFAM" id="SSF109998">
    <property type="entry name" value="Triger factor/SurA peptide-binding domain-like"/>
    <property type="match status" value="1"/>
</dbReference>
<evidence type="ECO:0000313" key="8">
    <source>
        <dbReference type="EMBL" id="PJA13045.1"/>
    </source>
</evidence>
<evidence type="ECO:0000256" key="2">
    <source>
        <dbReference type="ARBA" id="ARBA00013194"/>
    </source>
</evidence>
<evidence type="ECO:0000256" key="1">
    <source>
        <dbReference type="ARBA" id="ARBA00000971"/>
    </source>
</evidence>
<evidence type="ECO:0000313" key="9">
    <source>
        <dbReference type="Proteomes" id="UP000228952"/>
    </source>
</evidence>
<keyword evidence="7" id="KW-0472">Membrane</keyword>
<protein>
    <recommendedName>
        <fullName evidence="2">peptidylprolyl isomerase</fullName>
        <ecNumber evidence="2">5.2.1.8</ecNumber>
    </recommendedName>
</protein>
<dbReference type="EMBL" id="PFQB01000098">
    <property type="protein sequence ID" value="PJA13045.1"/>
    <property type="molecule type" value="Genomic_DNA"/>
</dbReference>
<keyword evidence="4" id="KW-0697">Rotamase</keyword>
<evidence type="ECO:0000256" key="7">
    <source>
        <dbReference type="SAM" id="Phobius"/>
    </source>
</evidence>
<evidence type="ECO:0000256" key="4">
    <source>
        <dbReference type="ARBA" id="ARBA00023110"/>
    </source>
</evidence>
<evidence type="ECO:0000256" key="5">
    <source>
        <dbReference type="ARBA" id="ARBA00023235"/>
    </source>
</evidence>
<comment type="catalytic activity">
    <reaction evidence="1">
        <text>[protein]-peptidylproline (omega=180) = [protein]-peptidylproline (omega=0)</text>
        <dbReference type="Rhea" id="RHEA:16237"/>
        <dbReference type="Rhea" id="RHEA-COMP:10747"/>
        <dbReference type="Rhea" id="RHEA-COMP:10748"/>
        <dbReference type="ChEBI" id="CHEBI:83833"/>
        <dbReference type="ChEBI" id="CHEBI:83834"/>
        <dbReference type="EC" id="5.2.1.8"/>
    </reaction>
</comment>
<name>A0A2M7W195_9BACT</name>
<sequence>MDHINLKRRHMKDKKRSVDTAPKMQEATVATSVKEAPKRPIAFSIKKETLIKFAVGFVIALALIPALDWVIQTSITSQYVAFFKDTDVSRSAYLNELQKQDAAQGNPVLNEMLAKSAIAQGAKDKKLKVTDADVNAAIEADKKKAGITTDEAFKAELKNSGITEAEYRAYVKITVTLDKLINGTAVEPTDKEIQAYFDENKTQFTDKKLADVKTQIIDAIKQSNLTTKRQEWLTKAMEGYNSANNTLTSETNKSYKFLKSIELVKRLFSKDVTK</sequence>
<dbReference type="GO" id="GO:0003755">
    <property type="term" value="F:peptidyl-prolyl cis-trans isomerase activity"/>
    <property type="evidence" value="ECO:0007669"/>
    <property type="project" value="UniProtKB-KW"/>
</dbReference>
<feature type="region of interest" description="Disordered" evidence="6">
    <location>
        <begin position="1"/>
        <end position="31"/>
    </location>
</feature>
<keyword evidence="5" id="KW-0413">Isomerase</keyword>
<dbReference type="Gene3D" id="1.10.4030.10">
    <property type="entry name" value="Porin chaperone SurA, peptide-binding domain"/>
    <property type="match status" value="1"/>
</dbReference>
<keyword evidence="3" id="KW-0732">Signal</keyword>
<feature type="transmembrane region" description="Helical" evidence="7">
    <location>
        <begin position="49"/>
        <end position="71"/>
    </location>
</feature>
<evidence type="ECO:0000256" key="6">
    <source>
        <dbReference type="SAM" id="MobiDB-lite"/>
    </source>
</evidence>
<dbReference type="Proteomes" id="UP000228952">
    <property type="component" value="Unassembled WGS sequence"/>
</dbReference>
<comment type="caution">
    <text evidence="8">The sequence shown here is derived from an EMBL/GenBank/DDBJ whole genome shotgun (WGS) entry which is preliminary data.</text>
</comment>
<proteinExistence type="predicted"/>
<dbReference type="InterPro" id="IPR050245">
    <property type="entry name" value="PrsA_foldase"/>
</dbReference>
<accession>A0A2M7W195</accession>
<dbReference type="PANTHER" id="PTHR47245:SF1">
    <property type="entry name" value="FOLDASE PROTEIN PRSA"/>
    <property type="match status" value="1"/>
</dbReference>
<keyword evidence="7" id="KW-1133">Transmembrane helix</keyword>
<keyword evidence="7" id="KW-0812">Transmembrane</keyword>
<reference evidence="9" key="1">
    <citation type="submission" date="2017-09" db="EMBL/GenBank/DDBJ databases">
        <title>Depth-based differentiation of microbial function through sediment-hosted aquifers and enrichment of novel symbionts in the deep terrestrial subsurface.</title>
        <authorList>
            <person name="Probst A.J."/>
            <person name="Ladd B."/>
            <person name="Jarett J.K."/>
            <person name="Geller-Mcgrath D.E."/>
            <person name="Sieber C.M.K."/>
            <person name="Emerson J.B."/>
            <person name="Anantharaman K."/>
            <person name="Thomas B.C."/>
            <person name="Malmstrom R."/>
            <person name="Stieglmeier M."/>
            <person name="Klingl A."/>
            <person name="Woyke T."/>
            <person name="Ryan C.M."/>
            <person name="Banfield J.F."/>
        </authorList>
    </citation>
    <scope>NUCLEOTIDE SEQUENCE [LARGE SCALE GENOMIC DNA]</scope>
</reference>
<gene>
    <name evidence="8" type="ORF">COX64_03810</name>
</gene>
<dbReference type="InterPro" id="IPR027304">
    <property type="entry name" value="Trigger_fact/SurA_dom_sf"/>
</dbReference>
<organism evidence="8 9">
    <name type="scientific">Candidatus Dojkabacteria bacterium CG_4_10_14_0_2_um_filter_Dojkabacteria_WS6_41_15</name>
    <dbReference type="NCBI Taxonomy" id="2014249"/>
    <lineage>
        <taxon>Bacteria</taxon>
        <taxon>Candidatus Dojkabacteria</taxon>
    </lineage>
</organism>
<evidence type="ECO:0000256" key="3">
    <source>
        <dbReference type="ARBA" id="ARBA00022729"/>
    </source>
</evidence>
<dbReference type="EC" id="5.2.1.8" evidence="2"/>
<dbReference type="Pfam" id="PF13624">
    <property type="entry name" value="SurA_N_3"/>
    <property type="match status" value="1"/>
</dbReference>
<dbReference type="AlphaFoldDB" id="A0A2M7W195"/>
<feature type="compositionally biased region" description="Basic residues" evidence="6">
    <location>
        <begin position="1"/>
        <end position="15"/>
    </location>
</feature>